<dbReference type="EMBL" id="BGZK01000264">
    <property type="protein sequence ID" value="GBP32747.1"/>
    <property type="molecule type" value="Genomic_DNA"/>
</dbReference>
<accession>A0A4C1V396</accession>
<keyword evidence="1" id="KW-0472">Membrane</keyword>
<evidence type="ECO:0008006" key="4">
    <source>
        <dbReference type="Google" id="ProtNLM"/>
    </source>
</evidence>
<dbReference type="AlphaFoldDB" id="A0A4C1V396"/>
<keyword evidence="1" id="KW-0812">Transmembrane</keyword>
<dbReference type="OrthoDB" id="7280611at2759"/>
<name>A0A4C1V396_EUMVA</name>
<protein>
    <recommendedName>
        <fullName evidence="4">Gustatory receptor</fullName>
    </recommendedName>
</protein>
<gene>
    <name evidence="2" type="ORF">EVAR_18899_1</name>
</gene>
<reference evidence="2 3" key="1">
    <citation type="journal article" date="2019" name="Commun. Biol.">
        <title>The bagworm genome reveals a unique fibroin gene that provides high tensile strength.</title>
        <authorList>
            <person name="Kono N."/>
            <person name="Nakamura H."/>
            <person name="Ohtoshi R."/>
            <person name="Tomita M."/>
            <person name="Numata K."/>
            <person name="Arakawa K."/>
        </authorList>
    </citation>
    <scope>NUCLEOTIDE SEQUENCE [LARGE SCALE GENOMIC DNA]</scope>
</reference>
<comment type="caution">
    <text evidence="2">The sequence shown here is derived from an EMBL/GenBank/DDBJ whole genome shotgun (WGS) entry which is preliminary data.</text>
</comment>
<sequence>MNPISPLVNNFVETDNVLGKDGVLKLYLIVEAAMGVDRLAVYQDLGVTSKSCLRVLAVLLNVGMENWWLIVITSGSVGLISLYFQAMPCLASDEINDEVEKIKVLLAEHGQERLSTRTFLSYVKQHDLRFRLLRAADVGVSLPLQYVTLLVTYLIIMLQFEKLINEPLFSANTNQ</sequence>
<feature type="transmembrane region" description="Helical" evidence="1">
    <location>
        <begin position="67"/>
        <end position="84"/>
    </location>
</feature>
<dbReference type="Proteomes" id="UP000299102">
    <property type="component" value="Unassembled WGS sequence"/>
</dbReference>
<evidence type="ECO:0000313" key="2">
    <source>
        <dbReference type="EMBL" id="GBP32747.1"/>
    </source>
</evidence>
<evidence type="ECO:0000256" key="1">
    <source>
        <dbReference type="SAM" id="Phobius"/>
    </source>
</evidence>
<keyword evidence="3" id="KW-1185">Reference proteome</keyword>
<organism evidence="2 3">
    <name type="scientific">Eumeta variegata</name>
    <name type="common">Bagworm moth</name>
    <name type="synonym">Eumeta japonica</name>
    <dbReference type="NCBI Taxonomy" id="151549"/>
    <lineage>
        <taxon>Eukaryota</taxon>
        <taxon>Metazoa</taxon>
        <taxon>Ecdysozoa</taxon>
        <taxon>Arthropoda</taxon>
        <taxon>Hexapoda</taxon>
        <taxon>Insecta</taxon>
        <taxon>Pterygota</taxon>
        <taxon>Neoptera</taxon>
        <taxon>Endopterygota</taxon>
        <taxon>Lepidoptera</taxon>
        <taxon>Glossata</taxon>
        <taxon>Ditrysia</taxon>
        <taxon>Tineoidea</taxon>
        <taxon>Psychidae</taxon>
        <taxon>Oiketicinae</taxon>
        <taxon>Eumeta</taxon>
    </lineage>
</organism>
<keyword evidence="1" id="KW-1133">Transmembrane helix</keyword>
<evidence type="ECO:0000313" key="3">
    <source>
        <dbReference type="Proteomes" id="UP000299102"/>
    </source>
</evidence>
<feature type="transmembrane region" description="Helical" evidence="1">
    <location>
        <begin position="138"/>
        <end position="160"/>
    </location>
</feature>
<proteinExistence type="predicted"/>